<evidence type="ECO:0000256" key="2">
    <source>
        <dbReference type="ARBA" id="ARBA00022448"/>
    </source>
</evidence>
<dbReference type="InterPro" id="IPR011701">
    <property type="entry name" value="MFS"/>
</dbReference>
<evidence type="ECO:0000313" key="9">
    <source>
        <dbReference type="EMBL" id="SDS14882.1"/>
    </source>
</evidence>
<dbReference type="PROSITE" id="PS00216">
    <property type="entry name" value="SUGAR_TRANSPORT_1"/>
    <property type="match status" value="1"/>
</dbReference>
<proteinExistence type="predicted"/>
<feature type="domain" description="Major facilitator superfamily (MFS) profile" evidence="8">
    <location>
        <begin position="11"/>
        <end position="400"/>
    </location>
</feature>
<comment type="subcellular location">
    <subcellularLocation>
        <location evidence="1">Cell membrane</location>
        <topology evidence="1">Multi-pass membrane protein</topology>
    </subcellularLocation>
</comment>
<dbReference type="AlphaFoldDB" id="A0A1H1PUF6"/>
<feature type="transmembrane region" description="Helical" evidence="7">
    <location>
        <begin position="219"/>
        <end position="241"/>
    </location>
</feature>
<organism evidence="9 10">
    <name type="scientific">Actinopolymorpha singaporensis</name>
    <dbReference type="NCBI Taxonomy" id="117157"/>
    <lineage>
        <taxon>Bacteria</taxon>
        <taxon>Bacillati</taxon>
        <taxon>Actinomycetota</taxon>
        <taxon>Actinomycetes</taxon>
        <taxon>Propionibacteriales</taxon>
        <taxon>Actinopolymorphaceae</taxon>
        <taxon>Actinopolymorpha</taxon>
    </lineage>
</organism>
<dbReference type="InterPro" id="IPR036259">
    <property type="entry name" value="MFS_trans_sf"/>
</dbReference>
<feature type="transmembrane region" description="Helical" evidence="7">
    <location>
        <begin position="12"/>
        <end position="36"/>
    </location>
</feature>
<dbReference type="InterPro" id="IPR050171">
    <property type="entry name" value="MFS_Transporters"/>
</dbReference>
<keyword evidence="10" id="KW-1185">Reference proteome</keyword>
<dbReference type="GO" id="GO:0022857">
    <property type="term" value="F:transmembrane transporter activity"/>
    <property type="evidence" value="ECO:0007669"/>
    <property type="project" value="InterPro"/>
</dbReference>
<keyword evidence="6 7" id="KW-0472">Membrane</keyword>
<keyword evidence="2" id="KW-0813">Transport</keyword>
<dbReference type="Pfam" id="PF07690">
    <property type="entry name" value="MFS_1"/>
    <property type="match status" value="1"/>
</dbReference>
<dbReference type="OrthoDB" id="5379144at2"/>
<evidence type="ECO:0000256" key="1">
    <source>
        <dbReference type="ARBA" id="ARBA00004651"/>
    </source>
</evidence>
<feature type="transmembrane region" description="Helical" evidence="7">
    <location>
        <begin position="134"/>
        <end position="155"/>
    </location>
</feature>
<protein>
    <submittedName>
        <fullName evidence="9">Major Facilitator Superfamily protein</fullName>
    </submittedName>
</protein>
<feature type="transmembrane region" description="Helical" evidence="7">
    <location>
        <begin position="161"/>
        <end position="181"/>
    </location>
</feature>
<evidence type="ECO:0000256" key="3">
    <source>
        <dbReference type="ARBA" id="ARBA00022475"/>
    </source>
</evidence>
<dbReference type="InterPro" id="IPR005829">
    <property type="entry name" value="Sugar_transporter_CS"/>
</dbReference>
<dbReference type="InterPro" id="IPR020846">
    <property type="entry name" value="MFS_dom"/>
</dbReference>
<dbReference type="EMBL" id="LT629732">
    <property type="protein sequence ID" value="SDS14882.1"/>
    <property type="molecule type" value="Genomic_DNA"/>
</dbReference>
<feature type="transmembrane region" description="Helical" evidence="7">
    <location>
        <begin position="346"/>
        <end position="367"/>
    </location>
</feature>
<dbReference type="Gene3D" id="1.20.1250.20">
    <property type="entry name" value="MFS general substrate transporter like domains"/>
    <property type="match status" value="1"/>
</dbReference>
<evidence type="ECO:0000313" key="10">
    <source>
        <dbReference type="Proteomes" id="UP000198983"/>
    </source>
</evidence>
<evidence type="ECO:0000256" key="7">
    <source>
        <dbReference type="SAM" id="Phobius"/>
    </source>
</evidence>
<dbReference type="STRING" id="117157.SAMN04489717_1773"/>
<sequence>MFSSFRGLPPVVWTVFAGTVVNRLGYLVTPFLVFFLATRGVTGTHVSYVLGALGAGNLLGPAVGGVLADRIGRRPTMLAGLVAASVGQGALFVAPGVATMAAAALLISAAGSMVSPAAYALLADAVDAEHRRRAYALFQWGVNIGTAVAGVLGGFLAARGYWLLFAVDAGSMLVFAAVVAFRLREHRPPTAFGAEGDGGAGGAKRKDGIGYGVVLRDRLGLALLPLFGVQLFVYSLTEVALPLAIHDSGLSPTVYGAMAALNAVMVVVLQPVVTARLARLPQLPVQCAGGVLIAVGVAMTGLANTVTGYAISVVVWSVGEVVVAGIAASVIANLAPAHARGRYQGAFGWTWGTARFGALTLGVGLYSGLGPGVLWWTALLAGIACSVATLAFHGRVARRMDHVLAA</sequence>
<feature type="transmembrane region" description="Helical" evidence="7">
    <location>
        <begin position="253"/>
        <end position="273"/>
    </location>
</feature>
<keyword evidence="5 7" id="KW-1133">Transmembrane helix</keyword>
<keyword evidence="4 7" id="KW-0812">Transmembrane</keyword>
<dbReference type="RefSeq" id="WP_092652269.1">
    <property type="nucleotide sequence ID" value="NZ_LT629732.1"/>
</dbReference>
<accession>A0A1H1PUF6</accession>
<feature type="transmembrane region" description="Helical" evidence="7">
    <location>
        <begin position="309"/>
        <end position="334"/>
    </location>
</feature>
<keyword evidence="3" id="KW-1003">Cell membrane</keyword>
<dbReference type="SUPFAM" id="SSF103473">
    <property type="entry name" value="MFS general substrate transporter"/>
    <property type="match status" value="1"/>
</dbReference>
<feature type="transmembrane region" description="Helical" evidence="7">
    <location>
        <begin position="373"/>
        <end position="392"/>
    </location>
</feature>
<dbReference type="PROSITE" id="PS50850">
    <property type="entry name" value="MFS"/>
    <property type="match status" value="1"/>
</dbReference>
<dbReference type="PANTHER" id="PTHR23517:SF2">
    <property type="entry name" value="MULTIDRUG RESISTANCE PROTEIN MDTH"/>
    <property type="match status" value="1"/>
</dbReference>
<dbReference type="Proteomes" id="UP000198983">
    <property type="component" value="Chromosome I"/>
</dbReference>
<evidence type="ECO:0000256" key="5">
    <source>
        <dbReference type="ARBA" id="ARBA00022989"/>
    </source>
</evidence>
<gene>
    <name evidence="9" type="ORF">SAMN04489717_1773</name>
</gene>
<name>A0A1H1PUF6_9ACTN</name>
<dbReference type="PANTHER" id="PTHR23517">
    <property type="entry name" value="RESISTANCE PROTEIN MDTM, PUTATIVE-RELATED-RELATED"/>
    <property type="match status" value="1"/>
</dbReference>
<feature type="transmembrane region" description="Helical" evidence="7">
    <location>
        <begin position="100"/>
        <end position="122"/>
    </location>
</feature>
<evidence type="ECO:0000259" key="8">
    <source>
        <dbReference type="PROSITE" id="PS50850"/>
    </source>
</evidence>
<feature type="transmembrane region" description="Helical" evidence="7">
    <location>
        <begin position="48"/>
        <end position="68"/>
    </location>
</feature>
<dbReference type="GO" id="GO:0005886">
    <property type="term" value="C:plasma membrane"/>
    <property type="evidence" value="ECO:0007669"/>
    <property type="project" value="UniProtKB-SubCell"/>
</dbReference>
<reference evidence="9 10" key="1">
    <citation type="submission" date="2016-10" db="EMBL/GenBank/DDBJ databases">
        <authorList>
            <person name="de Groot N.N."/>
        </authorList>
    </citation>
    <scope>NUCLEOTIDE SEQUENCE [LARGE SCALE GENOMIC DNA]</scope>
    <source>
        <strain evidence="9 10">DSM 22024</strain>
    </source>
</reference>
<evidence type="ECO:0000256" key="6">
    <source>
        <dbReference type="ARBA" id="ARBA00023136"/>
    </source>
</evidence>
<evidence type="ECO:0000256" key="4">
    <source>
        <dbReference type="ARBA" id="ARBA00022692"/>
    </source>
</evidence>
<feature type="transmembrane region" description="Helical" evidence="7">
    <location>
        <begin position="285"/>
        <end position="303"/>
    </location>
</feature>